<keyword evidence="2" id="KW-0285">Flavoprotein</keyword>
<evidence type="ECO:0000256" key="2">
    <source>
        <dbReference type="ARBA" id="ARBA00022630"/>
    </source>
</evidence>
<dbReference type="SUPFAM" id="SSF50475">
    <property type="entry name" value="FMN-binding split barrel"/>
    <property type="match status" value="1"/>
</dbReference>
<evidence type="ECO:0000256" key="1">
    <source>
        <dbReference type="ARBA" id="ARBA00001917"/>
    </source>
</evidence>
<dbReference type="EMBL" id="SWFT01000149">
    <property type="protein sequence ID" value="KAA8897886.1"/>
    <property type="molecule type" value="Genomic_DNA"/>
</dbReference>
<dbReference type="InterPro" id="IPR002563">
    <property type="entry name" value="Flavin_Rdtase-like_dom"/>
</dbReference>
<dbReference type="PANTHER" id="PTHR33798">
    <property type="entry name" value="FLAVOPROTEIN OXYGENASE"/>
    <property type="match status" value="1"/>
</dbReference>
<evidence type="ECO:0000259" key="5">
    <source>
        <dbReference type="SMART" id="SM00903"/>
    </source>
</evidence>
<dbReference type="SMART" id="SM00903">
    <property type="entry name" value="Flavin_Reduct"/>
    <property type="match status" value="1"/>
</dbReference>
<dbReference type="AlphaFoldDB" id="A0A642UJ70"/>
<evidence type="ECO:0000256" key="3">
    <source>
        <dbReference type="ARBA" id="ARBA00022643"/>
    </source>
</evidence>
<comment type="similarity">
    <text evidence="4">Belongs to the flavoredoxin family.</text>
</comment>
<dbReference type="VEuPathDB" id="FungiDB:DIURU_004739"/>
<dbReference type="InterPro" id="IPR012349">
    <property type="entry name" value="Split_barrel_FMN-bd"/>
</dbReference>
<keyword evidence="7" id="KW-1185">Reference proteome</keyword>
<organism evidence="6 7">
    <name type="scientific">Diutina rugosa</name>
    <name type="common">Yeast</name>
    <name type="synonym">Candida rugosa</name>
    <dbReference type="NCBI Taxonomy" id="5481"/>
    <lineage>
        <taxon>Eukaryota</taxon>
        <taxon>Fungi</taxon>
        <taxon>Dikarya</taxon>
        <taxon>Ascomycota</taxon>
        <taxon>Saccharomycotina</taxon>
        <taxon>Pichiomycetes</taxon>
        <taxon>Debaryomycetaceae</taxon>
        <taxon>Diutina</taxon>
    </lineage>
</organism>
<feature type="domain" description="Flavin reductase like" evidence="5">
    <location>
        <begin position="82"/>
        <end position="239"/>
    </location>
</feature>
<evidence type="ECO:0000313" key="6">
    <source>
        <dbReference type="EMBL" id="KAA8897886.1"/>
    </source>
</evidence>
<dbReference type="OrthoDB" id="10250990at2759"/>
<evidence type="ECO:0000256" key="4">
    <source>
        <dbReference type="ARBA" id="ARBA00038054"/>
    </source>
</evidence>
<comment type="caution">
    <text evidence="6">The sequence shown here is derived from an EMBL/GenBank/DDBJ whole genome shotgun (WGS) entry which is preliminary data.</text>
</comment>
<name>A0A642UJ70_DIURU</name>
<proteinExistence type="inferred from homology"/>
<evidence type="ECO:0000313" key="7">
    <source>
        <dbReference type="Proteomes" id="UP000449547"/>
    </source>
</evidence>
<dbReference type="GeneID" id="54783390"/>
<sequence>MRGKYIYGAVRHLSRMTYSEFKASVAHRPEFDPTATFGLTKVPNPQWKLGQGANSDEWKRHKKVELDPAERAGPENYKTLISGVVPRPIAFVSSVSPDGIANLAPISYFNLANNDPPIVTLGFSQNQGKAKDTVNNILATEECTINIISEWWVEAANMAALDCPPEVDEWKYCGLTPEKSTVVKPAHVAESAYSMECKLVASHEWKSKRTGKPSGNTLLLEVIRFHIRSDVLNDGNVVDINKLKPVSRLGGITYGRTTLGYELPKPLNDNLEDYQ</sequence>
<dbReference type="OMA" id="GNLIICE"/>
<accession>A0A642UJ70</accession>
<reference evidence="6 7" key="1">
    <citation type="submission" date="2019-07" db="EMBL/GenBank/DDBJ databases">
        <title>Genome assembly of two rare yeast pathogens: Diutina rugosa and Trichomonascus ciferrii.</title>
        <authorList>
            <person name="Mixao V."/>
            <person name="Saus E."/>
            <person name="Hansen A."/>
            <person name="Lass-Flor C."/>
            <person name="Gabaldon T."/>
        </authorList>
    </citation>
    <scope>NUCLEOTIDE SEQUENCE [LARGE SCALE GENOMIC DNA]</scope>
    <source>
        <strain evidence="6 7">CBS 613</strain>
    </source>
</reference>
<gene>
    <name evidence="6" type="ORF">DIURU_004739</name>
</gene>
<comment type="cofactor">
    <cofactor evidence="1">
        <name>FMN</name>
        <dbReference type="ChEBI" id="CHEBI:58210"/>
    </cofactor>
</comment>
<keyword evidence="3" id="KW-0288">FMN</keyword>
<dbReference type="PANTHER" id="PTHR33798:SF5">
    <property type="entry name" value="FLAVIN REDUCTASE LIKE DOMAIN-CONTAINING PROTEIN"/>
    <property type="match status" value="1"/>
</dbReference>
<protein>
    <recommendedName>
        <fullName evidence="5">Flavin reductase like domain-containing protein</fullName>
    </recommendedName>
</protein>
<dbReference type="Proteomes" id="UP000449547">
    <property type="component" value="Unassembled WGS sequence"/>
</dbReference>
<dbReference type="RefSeq" id="XP_034010143.1">
    <property type="nucleotide sequence ID" value="XM_034157645.1"/>
</dbReference>
<dbReference type="Gene3D" id="2.30.110.10">
    <property type="entry name" value="Electron Transport, Fmn-binding Protein, Chain A"/>
    <property type="match status" value="1"/>
</dbReference>
<dbReference type="GO" id="GO:0010181">
    <property type="term" value="F:FMN binding"/>
    <property type="evidence" value="ECO:0007669"/>
    <property type="project" value="InterPro"/>
</dbReference>
<dbReference type="Pfam" id="PF01613">
    <property type="entry name" value="Flavin_Reduct"/>
    <property type="match status" value="1"/>
</dbReference>